<dbReference type="Pfam" id="PF13579">
    <property type="entry name" value="Glyco_trans_4_4"/>
    <property type="match status" value="1"/>
</dbReference>
<sequence>MKFWLLTTEYPPFFGGGIATYAGLTAQLFSDYGHEVTVIVYDEQAQGRKELVIEGIRVIRFSSLWDSHLMLGYPAQLSYAYAKIVEDLIVREGPPDLIESQEYLGIAAHLLQRKRTLDPLFVNIPVIITAHNPKFLLDPIDRAPTYQFPDYWTGELERFSLRAADGVISPSAFLRTALTHSLPDLSVEVIPNPYRVPPQPAKTSRQERLLYVGRLQLFKGILDLLEALVPLWNDGFTWPLDIVGHDSPYYPKGTSFKSYIDTRYQPYLRKGLIRLHPAISSEELGAFYAQAGCVILPSRFDNLPYVLLEAMSYECVVVATQSGGQKEVIIDGESGFLCQAEHLGRTIKRATELSLDQQSTMGHQARTRVASWTDPESIYEKKMDYIRSLLHGDQPRSFPVIRPTPSSELIPVSKQGHLSIVIPFYNLGPYLLETLDSLMQLPSSLNKEIIVVDDGSTDGVSIATLRKAARTYPDTTIYRTPNQGLARARNFGASKATGTFLAFLDADDKVDPRYYPRAIKILQHYDNVSFVGCWAQYFGVDHHIWPTWNPEPPYALFHNPLNTSALVYLRDHFLAYGQNDPEMEYGMEDYESLIRMLSHGCHGVAIPEPYFFYRVRPHSMSREFNQANQQYLYRLIVQKNRTLYMQYADELFFLFNANGPQYSVDNPTVPPPLMGAWR</sequence>
<organism evidence="4 5">
    <name type="scientific">Sulfobacillus thermosulfidooxidans (strain DSM 9293 / VKM B-1269 / AT-1)</name>
    <dbReference type="NCBI Taxonomy" id="929705"/>
    <lineage>
        <taxon>Bacteria</taxon>
        <taxon>Bacillati</taxon>
        <taxon>Bacillota</taxon>
        <taxon>Clostridia</taxon>
        <taxon>Eubacteriales</taxon>
        <taxon>Clostridiales Family XVII. Incertae Sedis</taxon>
        <taxon>Sulfobacillus</taxon>
    </lineage>
</organism>
<dbReference type="CDD" id="cd00761">
    <property type="entry name" value="Glyco_tranf_GTA_type"/>
    <property type="match status" value="1"/>
</dbReference>
<keyword evidence="5" id="KW-1185">Reference proteome</keyword>
<name>A0A1W1WL54_SULTA</name>
<protein>
    <submittedName>
        <fullName evidence="4">Glycosyltransferase involved in cell wall bisynthesis</fullName>
    </submittedName>
</protein>
<reference evidence="5" key="1">
    <citation type="submission" date="2017-04" db="EMBL/GenBank/DDBJ databases">
        <authorList>
            <person name="Varghese N."/>
            <person name="Submissions S."/>
        </authorList>
    </citation>
    <scope>NUCLEOTIDE SEQUENCE [LARGE SCALE GENOMIC DNA]</scope>
    <source>
        <strain evidence="5">DSM 9293</strain>
    </source>
</reference>
<keyword evidence="4" id="KW-0808">Transferase</keyword>
<dbReference type="SUPFAM" id="SSF53756">
    <property type="entry name" value="UDP-Glycosyltransferase/glycogen phosphorylase"/>
    <property type="match status" value="1"/>
</dbReference>
<gene>
    <name evidence="4" type="ORF">SAMN00768000_3002</name>
</gene>
<dbReference type="InterPro" id="IPR001296">
    <property type="entry name" value="Glyco_trans_1"/>
</dbReference>
<dbReference type="InterPro" id="IPR028098">
    <property type="entry name" value="Glyco_trans_4-like_N"/>
</dbReference>
<proteinExistence type="predicted"/>
<dbReference type="Pfam" id="PF00534">
    <property type="entry name" value="Glycos_transf_1"/>
    <property type="match status" value="1"/>
</dbReference>
<dbReference type="RefSeq" id="WP_020374046.1">
    <property type="nucleotide sequence ID" value="NZ_FWWY01000001.1"/>
</dbReference>
<evidence type="ECO:0000259" key="2">
    <source>
        <dbReference type="Pfam" id="PF00535"/>
    </source>
</evidence>
<feature type="domain" description="Glycosyltransferase subfamily 4-like N-terminal" evidence="3">
    <location>
        <begin position="16"/>
        <end position="192"/>
    </location>
</feature>
<dbReference type="SUPFAM" id="SSF53448">
    <property type="entry name" value="Nucleotide-diphospho-sugar transferases"/>
    <property type="match status" value="1"/>
</dbReference>
<accession>A0A1W1WL54</accession>
<dbReference type="GO" id="GO:0044010">
    <property type="term" value="P:single-species biofilm formation"/>
    <property type="evidence" value="ECO:0007669"/>
    <property type="project" value="TreeGrafter"/>
</dbReference>
<dbReference type="PANTHER" id="PTHR43685:SF2">
    <property type="entry name" value="GLYCOSYLTRANSFERASE 2-LIKE DOMAIN-CONTAINING PROTEIN"/>
    <property type="match status" value="1"/>
</dbReference>
<dbReference type="InterPro" id="IPR001173">
    <property type="entry name" value="Glyco_trans_2-like"/>
</dbReference>
<feature type="domain" description="Glycosyl transferase family 1" evidence="1">
    <location>
        <begin position="199"/>
        <end position="366"/>
    </location>
</feature>
<dbReference type="EMBL" id="FWWY01000001">
    <property type="protein sequence ID" value="SMC06750.1"/>
    <property type="molecule type" value="Genomic_DNA"/>
</dbReference>
<dbReference type="InterPro" id="IPR029044">
    <property type="entry name" value="Nucleotide-diphossugar_trans"/>
</dbReference>
<dbReference type="CDD" id="cd03801">
    <property type="entry name" value="GT4_PimA-like"/>
    <property type="match status" value="1"/>
</dbReference>
<dbReference type="Pfam" id="PF00535">
    <property type="entry name" value="Glycos_transf_2"/>
    <property type="match status" value="1"/>
</dbReference>
<evidence type="ECO:0000313" key="5">
    <source>
        <dbReference type="Proteomes" id="UP000192660"/>
    </source>
</evidence>
<dbReference type="Gene3D" id="3.90.550.10">
    <property type="entry name" value="Spore Coat Polysaccharide Biosynthesis Protein SpsA, Chain A"/>
    <property type="match status" value="1"/>
</dbReference>
<dbReference type="Gene3D" id="3.40.50.2000">
    <property type="entry name" value="Glycogen Phosphorylase B"/>
    <property type="match status" value="2"/>
</dbReference>
<dbReference type="Proteomes" id="UP000192660">
    <property type="component" value="Unassembled WGS sequence"/>
</dbReference>
<dbReference type="AlphaFoldDB" id="A0A1W1WL54"/>
<evidence type="ECO:0000259" key="1">
    <source>
        <dbReference type="Pfam" id="PF00534"/>
    </source>
</evidence>
<dbReference type="PANTHER" id="PTHR43685">
    <property type="entry name" value="GLYCOSYLTRANSFERASE"/>
    <property type="match status" value="1"/>
</dbReference>
<feature type="domain" description="Glycosyltransferase 2-like" evidence="2">
    <location>
        <begin position="419"/>
        <end position="555"/>
    </location>
</feature>
<dbReference type="OrthoDB" id="1640114at2"/>
<evidence type="ECO:0000313" key="4">
    <source>
        <dbReference type="EMBL" id="SMC06750.1"/>
    </source>
</evidence>
<dbReference type="InterPro" id="IPR050834">
    <property type="entry name" value="Glycosyltransf_2"/>
</dbReference>
<dbReference type="GO" id="GO:0016757">
    <property type="term" value="F:glycosyltransferase activity"/>
    <property type="evidence" value="ECO:0007669"/>
    <property type="project" value="InterPro"/>
</dbReference>
<evidence type="ECO:0000259" key="3">
    <source>
        <dbReference type="Pfam" id="PF13579"/>
    </source>
</evidence>